<keyword evidence="2" id="KW-0805">Transcription regulation</keyword>
<comment type="caution">
    <text evidence="7">The sequence shown here is derived from an EMBL/GenBank/DDBJ whole genome shotgun (WGS) entry which is preliminary data.</text>
</comment>
<evidence type="ECO:0000256" key="2">
    <source>
        <dbReference type="ARBA" id="ARBA00023015"/>
    </source>
</evidence>
<sequence>MALGKNEVPRWAAKLFKTDSGTPFIDLTGIPPQPLILKNALSRGGNYEDNTRSRPVKAGSSKYTGIYLDNYNSVRKPTWKAQSMVNGRVRSIGFYESEEDAAGDYARAAFKYKVQKNESKYGGLDLPEQSLIVSNSATGYKGVKKMKGRWQARITVEMGVPSKTLGTFDSAEEAAAIYARAAFYLKQRTTRGRRQEGGATVVERTEDEQIIDLKTSAIHV</sequence>
<proteinExistence type="predicted"/>
<dbReference type="InterPro" id="IPR001471">
    <property type="entry name" value="AP2/ERF_dom"/>
</dbReference>
<evidence type="ECO:0000256" key="1">
    <source>
        <dbReference type="ARBA" id="ARBA00004123"/>
    </source>
</evidence>
<evidence type="ECO:0000256" key="4">
    <source>
        <dbReference type="ARBA" id="ARBA00023163"/>
    </source>
</evidence>
<feature type="domain" description="AP2/ERF" evidence="6">
    <location>
        <begin position="139"/>
        <end position="195"/>
    </location>
</feature>
<accession>A0ABD3NY80</accession>
<evidence type="ECO:0000313" key="7">
    <source>
        <dbReference type="EMBL" id="KAL3780850.1"/>
    </source>
</evidence>
<comment type="subcellular location">
    <subcellularLocation>
        <location evidence="1">Nucleus</location>
    </subcellularLocation>
</comment>
<organism evidence="7 8">
    <name type="scientific">Stephanodiscus triporus</name>
    <dbReference type="NCBI Taxonomy" id="2934178"/>
    <lineage>
        <taxon>Eukaryota</taxon>
        <taxon>Sar</taxon>
        <taxon>Stramenopiles</taxon>
        <taxon>Ochrophyta</taxon>
        <taxon>Bacillariophyta</taxon>
        <taxon>Coscinodiscophyceae</taxon>
        <taxon>Thalassiosirophycidae</taxon>
        <taxon>Stephanodiscales</taxon>
        <taxon>Stephanodiscaceae</taxon>
        <taxon>Stephanodiscus</taxon>
    </lineage>
</organism>
<dbReference type="SUPFAM" id="SSF54171">
    <property type="entry name" value="DNA-binding domain"/>
    <property type="match status" value="1"/>
</dbReference>
<dbReference type="GO" id="GO:0005634">
    <property type="term" value="C:nucleus"/>
    <property type="evidence" value="ECO:0007669"/>
    <property type="project" value="UniProtKB-SubCell"/>
</dbReference>
<keyword evidence="3" id="KW-0238">DNA-binding</keyword>
<evidence type="ECO:0000259" key="6">
    <source>
        <dbReference type="PROSITE" id="PS51032"/>
    </source>
</evidence>
<keyword evidence="8" id="KW-1185">Reference proteome</keyword>
<protein>
    <recommendedName>
        <fullName evidence="6">AP2/ERF domain-containing protein</fullName>
    </recommendedName>
</protein>
<dbReference type="SMART" id="SM00380">
    <property type="entry name" value="AP2"/>
    <property type="match status" value="1"/>
</dbReference>
<evidence type="ECO:0000256" key="3">
    <source>
        <dbReference type="ARBA" id="ARBA00023125"/>
    </source>
</evidence>
<keyword evidence="4" id="KW-0804">Transcription</keyword>
<dbReference type="AlphaFoldDB" id="A0ABD3NY80"/>
<dbReference type="PROSITE" id="PS51032">
    <property type="entry name" value="AP2_ERF"/>
    <property type="match status" value="1"/>
</dbReference>
<evidence type="ECO:0000256" key="5">
    <source>
        <dbReference type="ARBA" id="ARBA00023242"/>
    </source>
</evidence>
<gene>
    <name evidence="7" type="ORF">ACHAW5_000844</name>
</gene>
<dbReference type="EMBL" id="JALLAZ020001095">
    <property type="protein sequence ID" value="KAL3780850.1"/>
    <property type="molecule type" value="Genomic_DNA"/>
</dbReference>
<reference evidence="7 8" key="1">
    <citation type="submission" date="2024-10" db="EMBL/GenBank/DDBJ databases">
        <title>Updated reference genomes for cyclostephanoid diatoms.</title>
        <authorList>
            <person name="Roberts W.R."/>
            <person name="Alverson A.J."/>
        </authorList>
    </citation>
    <scope>NUCLEOTIDE SEQUENCE [LARGE SCALE GENOMIC DNA]</scope>
    <source>
        <strain evidence="7 8">AJA276-08</strain>
    </source>
</reference>
<name>A0ABD3NY80_9STRA</name>
<dbReference type="GO" id="GO:0003677">
    <property type="term" value="F:DNA binding"/>
    <property type="evidence" value="ECO:0007669"/>
    <property type="project" value="UniProtKB-KW"/>
</dbReference>
<dbReference type="Gene3D" id="3.30.730.10">
    <property type="entry name" value="AP2/ERF domain"/>
    <property type="match status" value="1"/>
</dbReference>
<dbReference type="InterPro" id="IPR016177">
    <property type="entry name" value="DNA-bd_dom_sf"/>
</dbReference>
<dbReference type="InterPro" id="IPR036955">
    <property type="entry name" value="AP2/ERF_dom_sf"/>
</dbReference>
<dbReference type="Proteomes" id="UP001530315">
    <property type="component" value="Unassembled WGS sequence"/>
</dbReference>
<evidence type="ECO:0000313" key="8">
    <source>
        <dbReference type="Proteomes" id="UP001530315"/>
    </source>
</evidence>
<keyword evidence="5" id="KW-0539">Nucleus</keyword>